<protein>
    <submittedName>
        <fullName evidence="1">Uncharacterized protein</fullName>
    </submittedName>
</protein>
<keyword evidence="2" id="KW-1185">Reference proteome</keyword>
<dbReference type="AlphaFoldDB" id="B6G0S3"/>
<reference evidence="1 2" key="1">
    <citation type="submission" date="2008-09" db="EMBL/GenBank/DDBJ databases">
        <authorList>
            <person name="Fulton L."/>
            <person name="Clifton S."/>
            <person name="Fulton B."/>
            <person name="Xu J."/>
            <person name="Minx P."/>
            <person name="Pepin K.H."/>
            <person name="Johnson M."/>
            <person name="Thiruvilangam P."/>
            <person name="Bhonagiri V."/>
            <person name="Nash W.E."/>
            <person name="Mardis E.R."/>
            <person name="Wilson R.K."/>
        </authorList>
    </citation>
    <scope>NUCLEOTIDE SEQUENCE [LARGE SCALE GENOMIC DNA]</scope>
    <source>
        <strain evidence="1 2">DSM 13275</strain>
    </source>
</reference>
<dbReference type="Proteomes" id="UP000003178">
    <property type="component" value="Unassembled WGS sequence"/>
</dbReference>
<dbReference type="RefSeq" id="WP_006440589.1">
    <property type="nucleotide sequence ID" value="NZ_DS995358.1"/>
</dbReference>
<evidence type="ECO:0000313" key="1">
    <source>
        <dbReference type="EMBL" id="EEA84649.1"/>
    </source>
</evidence>
<sequence length="120" mass="14211">MKINKENKDLLITIKEIIKNKKLDENLIFNDYEDEKKIFKITDSIQDIIDIDTHFATMLILLALISINYDKLLNHIKNNRNNQIDAERIFNVVGFCLEWLDVDFNITENDVDDIIDTLKR</sequence>
<comment type="caution">
    <text evidence="1">The sequence shown here is derived from an EMBL/GenBank/DDBJ whole genome shotgun (WGS) entry which is preliminary data.</text>
</comment>
<proteinExistence type="predicted"/>
<evidence type="ECO:0000313" key="2">
    <source>
        <dbReference type="Proteomes" id="UP000003178"/>
    </source>
</evidence>
<dbReference type="EMBL" id="ABWP01000068">
    <property type="protein sequence ID" value="EEA84649.1"/>
    <property type="molecule type" value="Genomic_DNA"/>
</dbReference>
<accession>B6G0S3</accession>
<gene>
    <name evidence="1" type="ORF">CLOHIR_01729</name>
</gene>
<name>B6G0S3_PEPHT</name>
<organism evidence="1 2">
    <name type="scientific">Peptacetobacter hiranonis (strain DSM 13275 / JCM 10541 / KCTC 15199 / TO-931)</name>
    <name type="common">Clostridium hiranonis</name>
    <dbReference type="NCBI Taxonomy" id="500633"/>
    <lineage>
        <taxon>Bacteria</taxon>
        <taxon>Bacillati</taxon>
        <taxon>Bacillota</taxon>
        <taxon>Clostridia</taxon>
        <taxon>Peptostreptococcales</taxon>
        <taxon>Peptostreptococcaceae</taxon>
        <taxon>Peptacetobacter</taxon>
    </lineage>
</organism>
<dbReference type="STRING" id="500633.CLOHIR_01729"/>
<reference evidence="1 2" key="2">
    <citation type="submission" date="2008-10" db="EMBL/GenBank/DDBJ databases">
        <title>Draft genome sequence of Clostridium hiranonis (DSM 13275).</title>
        <authorList>
            <person name="Sudarsanam P."/>
            <person name="Ley R."/>
            <person name="Guruge J."/>
            <person name="Turnbaugh P.J."/>
            <person name="Mahowald M."/>
            <person name="Liep D."/>
            <person name="Gordon J."/>
        </authorList>
    </citation>
    <scope>NUCLEOTIDE SEQUENCE [LARGE SCALE GENOMIC DNA]</scope>
    <source>
        <strain evidence="1 2">DSM 13275</strain>
    </source>
</reference>
<dbReference type="HOGENOM" id="CLU_2045613_0_0_9"/>